<dbReference type="InterPro" id="IPR018834">
    <property type="entry name" value="DNA/RNA-bd_Est1-type"/>
</dbReference>
<accession>A0A183IAZ9</accession>
<feature type="repeat" description="WD" evidence="10">
    <location>
        <begin position="1104"/>
        <end position="1145"/>
    </location>
</feature>
<feature type="compositionally biased region" description="Basic and acidic residues" evidence="11">
    <location>
        <begin position="75"/>
        <end position="92"/>
    </location>
</feature>
<feature type="repeat" description="WD" evidence="10">
    <location>
        <begin position="1279"/>
        <end position="1315"/>
    </location>
</feature>
<evidence type="ECO:0000256" key="10">
    <source>
        <dbReference type="PROSITE-ProRule" id="PRU00221"/>
    </source>
</evidence>
<dbReference type="InterPro" id="IPR011990">
    <property type="entry name" value="TPR-like_helical_dom_sf"/>
</dbReference>
<reference evidence="13 14" key="2">
    <citation type="submission" date="2018-11" db="EMBL/GenBank/DDBJ databases">
        <authorList>
            <consortium name="Pathogen Informatics"/>
        </authorList>
    </citation>
    <scope>NUCLEOTIDE SEQUENCE [LARGE SCALE GENOMIC DNA]</scope>
</reference>
<dbReference type="Proteomes" id="UP000270296">
    <property type="component" value="Unassembled WGS sequence"/>
</dbReference>
<keyword evidence="2" id="KW-0963">Cytoplasm</keyword>
<gene>
    <name evidence="13" type="ORF">SBAD_LOCUS793</name>
</gene>
<dbReference type="GO" id="GO:0030687">
    <property type="term" value="C:preribosome, large subunit precursor"/>
    <property type="evidence" value="ECO:0007669"/>
    <property type="project" value="UniProtKB-UniRule"/>
</dbReference>
<dbReference type="InterPro" id="IPR012972">
    <property type="entry name" value="NLE"/>
</dbReference>
<keyword evidence="8 9" id="KW-0539">Nucleus</keyword>
<keyword evidence="7" id="KW-0866">Nonsense-mediated mRNA decay</keyword>
<sequence length="1362" mass="155972">MDRLDWCEEVDRQEELNLQRQKQKEQEESKAQNERVTKNMAAAKPTLDAPSKERQDIALVKRGGLIQLPLSIQQETRESRGLRRDGRKEPTARRGRRSRNSESSYRRMPGRGGNGMDRVDMRRPSTPDYTSYLPSKPSVSPYGKLMDNCNVRYSYYSNPDICSENFVNDIPRNLAPTIFTEITEIEAQMGINGPCGSFDERTIDLDRVLRLRKQLEKLYHDAVIADVEYAFRHNLEHCMWKMAFYQPVELLRFLASSSSSQADRCQSLLLHLLEDAPQFYENFINEYEQRYGFFLTDYFRHIDEDLSKPLKPVIKSSVRQVKLALHSSQRFLIALGDLARYREQFNSPSNFGKSRSWYIKAVQLAPHNGRPYNQLALLAVYTVDNCEELMRAEFEYQRLNCKGSFENVERRRRACREIWISPDGVKSSEIQDEVSIPSETELLTKPSTPELFRRCVMYFLYLTGMLYTKIGMEKFETFAVKMLVQFQELLERDDNPTSALSLIQIIMISLFIVHHTSIKEVDNDICFVLQHNAVQLSLSIFGIILKRVKDMLSSDELAQPSKELHLFLPSLHIFCQWMATPATYKLYSSLVSLDGVETERFSLDIWSTFADVCNFLESSRDKGIFKICLQDKNDDGNDEIVLPEDFYCSAFFDVFESMPVTRFVDKDMELEEDDSQDGEKIRVSDLVNDVPLSDDARLLRMYQRSSEAKQAVLESEKCQIELEICPSYVVLDTNAFIYHLALIKKLIEAKKFVVVIPLVVLSELDGLCRSQEDETVASNSRASLNYLYDASDKGTKFLKAITSQGNLLDNFRNSHEMILSKDCNDDKILKCCLTFCDDEKKTEIRNLKVIYVRGGDLQKRMALCRLSLGCARKQQTELSETNCGALSRTMMVSSEVIAPEDSEQHLQVKFLSRGSLVVPQTVFSCPGSADADRLNDLVNKILKDSDECFVEEKFDFLVSGILLRQSLNELVEEHDLSRENTIEIECVRHEPPPVPKYSLPHDDWVGGVWHSGNQCAYIFLSVFMSLHRFSFSIVSGCYDSSVNVWSKVGKHLAKSFEHVSAVKCVAKLHSNDGELRWVTGSNDQTVRVWKYDVINSCIDCLLIGRGHERSVESVGCSYDGTRIASGSFDALLKIWNTDPSDVTTYQEIKDPVKKQRKTDKEAPATKLLKHCWALLHIFLNARHLSFFQTPMVTLSSHREAITGICWSGRNEVITASWDHRIFIWDLEMAGVKDSLAGTKAFTSIDYSDLSNLLISSSADKYVRLWDPRSKEGNLVKCTFSSHKSWVTQVRWNQTNSNLFLSASYDNLLKMWDIRSPKLCLYDLSGHKDRLLCCDWSCKDYVLSGGVDCTVKVYSTEGSKINP</sequence>
<dbReference type="HAMAP" id="MF_03029">
    <property type="entry name" value="WDR12"/>
    <property type="match status" value="1"/>
</dbReference>
<dbReference type="Pfam" id="PF00400">
    <property type="entry name" value="WD40"/>
    <property type="match status" value="6"/>
</dbReference>
<dbReference type="Gene3D" id="2.130.10.10">
    <property type="entry name" value="YVTN repeat-like/Quinoprotein amine dehydrogenase"/>
    <property type="match status" value="2"/>
</dbReference>
<dbReference type="Pfam" id="PF10373">
    <property type="entry name" value="EST1_DNA_bind"/>
    <property type="match status" value="1"/>
</dbReference>
<dbReference type="GO" id="GO:0043021">
    <property type="term" value="F:ribonucleoprotein complex binding"/>
    <property type="evidence" value="ECO:0007669"/>
    <property type="project" value="UniProtKB-UniRule"/>
</dbReference>
<dbReference type="GO" id="GO:0070034">
    <property type="term" value="F:telomerase RNA binding"/>
    <property type="evidence" value="ECO:0007669"/>
    <property type="project" value="TreeGrafter"/>
</dbReference>
<dbReference type="InterPro" id="IPR019458">
    <property type="entry name" value="Est1-like_N"/>
</dbReference>
<feature type="region of interest" description="Disordered" evidence="11">
    <location>
        <begin position="17"/>
        <end position="55"/>
    </location>
</feature>
<dbReference type="PROSITE" id="PS50294">
    <property type="entry name" value="WD_REPEATS_REGION"/>
    <property type="match status" value="3"/>
</dbReference>
<dbReference type="SMART" id="SM00670">
    <property type="entry name" value="PINc"/>
    <property type="match status" value="1"/>
</dbReference>
<feature type="repeat" description="WD" evidence="10">
    <location>
        <begin position="1194"/>
        <end position="1227"/>
    </location>
</feature>
<reference evidence="15" key="1">
    <citation type="submission" date="2016-06" db="UniProtKB">
        <authorList>
            <consortium name="WormBaseParasite"/>
        </authorList>
    </citation>
    <scope>IDENTIFICATION</scope>
</reference>
<dbReference type="GO" id="GO:0000463">
    <property type="term" value="P:maturation of LSU-rRNA from tricistronic rRNA transcript (SSU-rRNA, 5.8S rRNA, LSU-rRNA)"/>
    <property type="evidence" value="ECO:0007669"/>
    <property type="project" value="UniProtKB-UniRule"/>
</dbReference>
<evidence type="ECO:0000313" key="15">
    <source>
        <dbReference type="WBParaSite" id="SBAD_0000081601-mRNA-1"/>
    </source>
</evidence>
<keyword evidence="3 9" id="KW-0690">Ribosome biogenesis</keyword>
<dbReference type="GO" id="GO:0000466">
    <property type="term" value="P:maturation of 5.8S rRNA from tricistronic rRNA transcript (SSU-rRNA, 5.8S rRNA, LSU-rRNA)"/>
    <property type="evidence" value="ECO:0007669"/>
    <property type="project" value="UniProtKB-UniRule"/>
</dbReference>
<dbReference type="PANTHER" id="PTHR15696:SF0">
    <property type="entry name" value="TELOMERASE-BINDING PROTEIN EST1A"/>
    <property type="match status" value="1"/>
</dbReference>
<dbReference type="CDD" id="cd00200">
    <property type="entry name" value="WD40"/>
    <property type="match status" value="1"/>
</dbReference>
<evidence type="ECO:0000313" key="13">
    <source>
        <dbReference type="EMBL" id="VDO92139.1"/>
    </source>
</evidence>
<dbReference type="SUPFAM" id="SSF50978">
    <property type="entry name" value="WD40 repeat-like"/>
    <property type="match status" value="1"/>
</dbReference>
<dbReference type="GO" id="GO:0005654">
    <property type="term" value="C:nucleoplasm"/>
    <property type="evidence" value="ECO:0007669"/>
    <property type="project" value="UniProtKB-SubCell"/>
</dbReference>
<evidence type="ECO:0000313" key="14">
    <source>
        <dbReference type="Proteomes" id="UP000270296"/>
    </source>
</evidence>
<evidence type="ECO:0000259" key="12">
    <source>
        <dbReference type="SMART" id="SM00670"/>
    </source>
</evidence>
<keyword evidence="6" id="KW-0677">Repeat</keyword>
<name>A0A183IAZ9_9BILA</name>
<evidence type="ECO:0000256" key="4">
    <source>
        <dbReference type="ARBA" id="ARBA00022552"/>
    </source>
</evidence>
<dbReference type="InterPro" id="IPR002716">
    <property type="entry name" value="PIN_dom"/>
</dbReference>
<dbReference type="GO" id="GO:0005697">
    <property type="term" value="C:telomerase holoenzyme complex"/>
    <property type="evidence" value="ECO:0007669"/>
    <property type="project" value="TreeGrafter"/>
</dbReference>
<evidence type="ECO:0000256" key="3">
    <source>
        <dbReference type="ARBA" id="ARBA00022517"/>
    </source>
</evidence>
<dbReference type="InterPro" id="IPR045153">
    <property type="entry name" value="Est1/Ebs1-like"/>
</dbReference>
<feature type="compositionally biased region" description="Basic and acidic residues" evidence="11">
    <location>
        <begin position="17"/>
        <end position="37"/>
    </location>
</feature>
<evidence type="ECO:0000256" key="2">
    <source>
        <dbReference type="ARBA" id="ARBA00022490"/>
    </source>
</evidence>
<evidence type="ECO:0000256" key="7">
    <source>
        <dbReference type="ARBA" id="ARBA00023161"/>
    </source>
</evidence>
<comment type="function">
    <text evidence="9">Required for maturation of ribosomal RNAs and formation of the large ribosomal subunit.</text>
</comment>
<dbReference type="InterPro" id="IPR036322">
    <property type="entry name" value="WD40_repeat_dom_sf"/>
</dbReference>
<dbReference type="OrthoDB" id="6253837at2759"/>
<dbReference type="PRINTS" id="PR00320">
    <property type="entry name" value="GPROTEINBRPT"/>
</dbReference>
<dbReference type="SMART" id="SM00320">
    <property type="entry name" value="WD40"/>
    <property type="match status" value="7"/>
</dbReference>
<dbReference type="EMBL" id="UZAM01006626">
    <property type="protein sequence ID" value="VDO92139.1"/>
    <property type="molecule type" value="Genomic_DNA"/>
</dbReference>
<comment type="similarity">
    <text evidence="9">Belongs to the WD repeat WDR12/YTM1 family.</text>
</comment>
<evidence type="ECO:0000256" key="6">
    <source>
        <dbReference type="ARBA" id="ARBA00022737"/>
    </source>
</evidence>
<dbReference type="Pfam" id="PF13638">
    <property type="entry name" value="PIN_4"/>
    <property type="match status" value="1"/>
</dbReference>
<dbReference type="GO" id="GO:0042162">
    <property type="term" value="F:telomeric DNA binding"/>
    <property type="evidence" value="ECO:0007669"/>
    <property type="project" value="TreeGrafter"/>
</dbReference>
<dbReference type="GO" id="GO:0000184">
    <property type="term" value="P:nuclear-transcribed mRNA catabolic process, nonsense-mediated decay"/>
    <property type="evidence" value="ECO:0007669"/>
    <property type="project" value="UniProtKB-KW"/>
</dbReference>
<dbReference type="InterPro" id="IPR001680">
    <property type="entry name" value="WD40_rpt"/>
</dbReference>
<dbReference type="PANTHER" id="PTHR15696">
    <property type="entry name" value="SMG-7 SUPPRESSOR WITH MORPHOLOGICAL EFFECT ON GENITALIA PROTEIN 7"/>
    <property type="match status" value="1"/>
</dbReference>
<organism evidence="15">
    <name type="scientific">Soboliphyme baturini</name>
    <dbReference type="NCBI Taxonomy" id="241478"/>
    <lineage>
        <taxon>Eukaryota</taxon>
        <taxon>Metazoa</taxon>
        <taxon>Ecdysozoa</taxon>
        <taxon>Nematoda</taxon>
        <taxon>Enoplea</taxon>
        <taxon>Dorylaimia</taxon>
        <taxon>Dioctophymatida</taxon>
        <taxon>Dioctophymatoidea</taxon>
        <taxon>Soboliphymatidae</taxon>
        <taxon>Soboliphyme</taxon>
    </lineage>
</organism>
<keyword evidence="5 10" id="KW-0853">WD repeat</keyword>
<feature type="region of interest" description="Disordered" evidence="11">
    <location>
        <begin position="71"/>
        <end position="135"/>
    </location>
</feature>
<feature type="domain" description="PIN" evidence="12">
    <location>
        <begin position="727"/>
        <end position="849"/>
    </location>
</feature>
<dbReference type="SUPFAM" id="SSF88723">
    <property type="entry name" value="PIN domain-like"/>
    <property type="match status" value="1"/>
</dbReference>
<proteinExistence type="inferred from homology"/>
<dbReference type="PROSITE" id="PS00678">
    <property type="entry name" value="WD_REPEATS_1"/>
    <property type="match status" value="1"/>
</dbReference>
<protein>
    <recommendedName>
        <fullName evidence="9">Ribosome biogenesis protein WDR12 homolog</fullName>
    </recommendedName>
</protein>
<dbReference type="GO" id="GO:0005730">
    <property type="term" value="C:nucleolus"/>
    <property type="evidence" value="ECO:0007669"/>
    <property type="project" value="UniProtKB-SubCell"/>
</dbReference>
<feature type="repeat" description="WD" evidence="10">
    <location>
        <begin position="1234"/>
        <end position="1275"/>
    </location>
</feature>
<comment type="subcellular location">
    <subcellularLocation>
        <location evidence="1">Cytoplasm</location>
    </subcellularLocation>
    <subcellularLocation>
        <location evidence="9">Nucleus</location>
        <location evidence="9">Nucleolus</location>
    </subcellularLocation>
    <subcellularLocation>
        <location evidence="9">Nucleus</location>
        <location evidence="9">Nucleoplasm</location>
    </subcellularLocation>
</comment>
<dbReference type="Pfam" id="PF10374">
    <property type="entry name" value="EST1"/>
    <property type="match status" value="1"/>
</dbReference>
<dbReference type="InterPro" id="IPR019775">
    <property type="entry name" value="WD40_repeat_CS"/>
</dbReference>
<dbReference type="Gene3D" id="1.25.40.10">
    <property type="entry name" value="Tetratricopeptide repeat domain"/>
    <property type="match status" value="1"/>
</dbReference>
<keyword evidence="14" id="KW-1185">Reference proteome</keyword>
<evidence type="ECO:0000256" key="1">
    <source>
        <dbReference type="ARBA" id="ARBA00004496"/>
    </source>
</evidence>
<evidence type="ECO:0000256" key="11">
    <source>
        <dbReference type="SAM" id="MobiDB-lite"/>
    </source>
</evidence>
<dbReference type="GO" id="GO:0005737">
    <property type="term" value="C:cytoplasm"/>
    <property type="evidence" value="ECO:0007669"/>
    <property type="project" value="UniProtKB-SubCell"/>
</dbReference>
<evidence type="ECO:0000256" key="5">
    <source>
        <dbReference type="ARBA" id="ARBA00022574"/>
    </source>
</evidence>
<dbReference type="InterPro" id="IPR029060">
    <property type="entry name" value="PIN-like_dom_sf"/>
</dbReference>
<dbReference type="PROSITE" id="PS50082">
    <property type="entry name" value="WD_REPEATS_2"/>
    <property type="match status" value="4"/>
</dbReference>
<dbReference type="Pfam" id="PF08154">
    <property type="entry name" value="NLE"/>
    <property type="match status" value="1"/>
</dbReference>
<dbReference type="Gene3D" id="3.40.50.1010">
    <property type="entry name" value="5'-nuclease"/>
    <property type="match status" value="1"/>
</dbReference>
<dbReference type="SUPFAM" id="SSF48452">
    <property type="entry name" value="TPR-like"/>
    <property type="match status" value="1"/>
</dbReference>
<dbReference type="InterPro" id="IPR028599">
    <property type="entry name" value="WDR12/Ytm1"/>
</dbReference>
<evidence type="ECO:0000256" key="9">
    <source>
        <dbReference type="HAMAP-Rule" id="MF_03029"/>
    </source>
</evidence>
<dbReference type="InterPro" id="IPR015943">
    <property type="entry name" value="WD40/YVTN_repeat-like_dom_sf"/>
</dbReference>
<keyword evidence="4 9" id="KW-0698">rRNA processing</keyword>
<evidence type="ECO:0000256" key="8">
    <source>
        <dbReference type="ARBA" id="ARBA00023242"/>
    </source>
</evidence>
<dbReference type="WBParaSite" id="SBAD_0000081601-mRNA-1">
    <property type="protein sequence ID" value="SBAD_0000081601-mRNA-1"/>
    <property type="gene ID" value="SBAD_0000081601"/>
</dbReference>
<dbReference type="InterPro" id="IPR020472">
    <property type="entry name" value="WD40_PAC1"/>
</dbReference>